<organism evidence="2 3">
    <name type="scientific">Rangifer tarandus platyrhynchus</name>
    <name type="common">Svalbard reindeer</name>
    <dbReference type="NCBI Taxonomy" id="3082113"/>
    <lineage>
        <taxon>Eukaryota</taxon>
        <taxon>Metazoa</taxon>
        <taxon>Chordata</taxon>
        <taxon>Craniata</taxon>
        <taxon>Vertebrata</taxon>
        <taxon>Euteleostomi</taxon>
        <taxon>Mammalia</taxon>
        <taxon>Eutheria</taxon>
        <taxon>Laurasiatheria</taxon>
        <taxon>Artiodactyla</taxon>
        <taxon>Ruminantia</taxon>
        <taxon>Pecora</taxon>
        <taxon>Cervidae</taxon>
        <taxon>Odocoileinae</taxon>
        <taxon>Rangifer</taxon>
    </lineage>
</organism>
<reference evidence="2" key="1">
    <citation type="submission" date="2023-04" db="EMBL/GenBank/DDBJ databases">
        <authorList>
            <consortium name="ELIXIR-Norway"/>
        </authorList>
    </citation>
    <scope>NUCLEOTIDE SEQUENCE [LARGE SCALE GENOMIC DNA]</scope>
</reference>
<sequence>MKENSRSGRWTLLGAKRARRQLGELGQAAPLPLPWGPQSWPPTETLRCSGAKSASGSGQVGCGFSQKSSRCASLLLESTLPTVPGRVWLRCSGRPAWGRAAQGPRPLHPGPRVVRTLS</sequence>
<evidence type="ECO:0000313" key="3">
    <source>
        <dbReference type="Proteomes" id="UP001176941"/>
    </source>
</evidence>
<name>A0ABN8Y0Z3_RANTA</name>
<feature type="region of interest" description="Disordered" evidence="1">
    <location>
        <begin position="25"/>
        <end position="61"/>
    </location>
</feature>
<gene>
    <name evidence="2" type="ORF">MRATA1EN1_LOCUS4045</name>
</gene>
<accession>A0ABN8Y0Z3</accession>
<dbReference type="Proteomes" id="UP001176941">
    <property type="component" value="Chromosome 12"/>
</dbReference>
<proteinExistence type="predicted"/>
<keyword evidence="3" id="KW-1185">Reference proteome</keyword>
<dbReference type="EMBL" id="OX459948">
    <property type="protein sequence ID" value="CAI9155083.1"/>
    <property type="molecule type" value="Genomic_DNA"/>
</dbReference>
<evidence type="ECO:0000256" key="1">
    <source>
        <dbReference type="SAM" id="MobiDB-lite"/>
    </source>
</evidence>
<evidence type="ECO:0000313" key="2">
    <source>
        <dbReference type="EMBL" id="CAI9155083.1"/>
    </source>
</evidence>
<protein>
    <submittedName>
        <fullName evidence="2">Uncharacterized protein</fullName>
    </submittedName>
</protein>
<feature type="region of interest" description="Disordered" evidence="1">
    <location>
        <begin position="96"/>
        <end position="118"/>
    </location>
</feature>